<keyword evidence="5" id="KW-1185">Reference proteome</keyword>
<dbReference type="Gene3D" id="1.20.1270.60">
    <property type="entry name" value="Arfaptin homology (AH) domain/BAR domain"/>
    <property type="match status" value="1"/>
</dbReference>
<feature type="compositionally biased region" description="Polar residues" evidence="1">
    <location>
        <begin position="352"/>
        <end position="375"/>
    </location>
</feature>
<evidence type="ECO:0000313" key="5">
    <source>
        <dbReference type="Proteomes" id="UP000242474"/>
    </source>
</evidence>
<evidence type="ECO:0000256" key="2">
    <source>
        <dbReference type="SAM" id="SignalP"/>
    </source>
</evidence>
<feature type="signal peptide" evidence="2">
    <location>
        <begin position="1"/>
        <end position="16"/>
    </location>
</feature>
<feature type="compositionally biased region" description="Polar residues" evidence="1">
    <location>
        <begin position="514"/>
        <end position="525"/>
    </location>
</feature>
<feature type="compositionally biased region" description="Low complexity" evidence="1">
    <location>
        <begin position="1330"/>
        <end position="1345"/>
    </location>
</feature>
<feature type="region of interest" description="Disordered" evidence="1">
    <location>
        <begin position="697"/>
        <end position="724"/>
    </location>
</feature>
<evidence type="ECO:0000256" key="1">
    <source>
        <dbReference type="SAM" id="MobiDB-lite"/>
    </source>
</evidence>
<sequence>MALHVISALMFSPVNGVEQDSHTQYAVLTTQIKGNTLEEKKTNKLMQLSSKRSRTSFPKSFVPTTLAQEITRRYTKGTAELECFIEHFSKRAQLEDALAAAIEKSAGWTKRGLLKSNSGAEMSSNMSSRALGQLVPLLQGEAEAQARMHLHLSERINNEVVRTLERFSSTDAWKVAREIEQTVQQMAEEMRRHHEQIPKHSVRTASKSTRSTQALRLEEEKRKLFELQQRWQTEISGLVDDFESADVARIEIIRESVFKFEHYRNEYFRAAQAATATANEAAQSAQGGPRIIDVVAKASGSDSQPAAAAGGSQAHAVYGEDAETKTESKGFLKLGIFRGKTARRTRKKGSEASGSFTSSEMSPSIASAVSPNIGSSVGVPSVRTTYTHDTRESDAGLSPGLSVIARTPATIPRSLGRHRNSFVSSHSTPKSESSSSGGAPEMASSEASRTDIKAQASAGDLSEWVFAGNTQEELAAKDDAEVSGDSLVHVSEHISPIVKKADESTAPAAADSHLQASESNSNANLHASGDIDNQPDHSTENGRELRFDDMFTPLELAKPDTEKSYVRPAAPVGAASMDLDSAFSVPQRTKPSEPAATLSAEEVLSQDLTAVPKSVPPTHHKTGSPGDEGAGHRRTASVEHKSLLFHNRTSQQDADSEEEESERDAFRVNFSIRDRAIRDNPDESKAALSRVATMLRAAPSNRRRGRREVRTVYVPPDAQLPPIDIESKDTKAAKLAFSDSNSALQPEPALGAVKDSALDKHEQQSPPLTPMPQRPDTSALEAETRQAEGPQLQSENIEALGAAEQTPETAQGTTADSIAADGANEEELERKIPVATGTVSDLKINTAPIVSVAHEARGVTLESFGNSSETNTLGAEWSEAADSTPGRAKTEPVPQQQQQQKGETLVRRRAPPPPPPPSSLSLPGSTGLSSRSNSRKSVKVPPSAADKSEELSVITDGPNFAHVAQTIAVQTQIDSEHGTSETAANVSSQAPFKTDYRAEEPAADVSSAVANDYQVVPELPAETVASEVPDTTKPVHCVRRNAGANGSSGGGRVPIAMHVCEVLDYEFLLVAARGNLETECQVTGEVVMHVTSRINPLELAPLRVCVKRPRNIQWVANPAVVVLDASMTSSMDDGREWYRFVRPDLFANVEDDGERIALFKYQDEGQNAQRVLPLLLIYTQSDANDHHGLMLFGEPNIRGLFAGNTVKDLALLLSVDGNVVSQKSRPTATWFSERNCLLWKLDPMWIPPADAEKSVMLENSAPLFVKVKGDGPLQLGPLALKFEVHSTRIVDASVSIVRVAAGSQTSVVVVDGPSSHVVKSGKCSYNFGPQRNSQSQSNSYEQNQSTLVESHAAQVQEQLPLTNINADEASS</sequence>
<dbReference type="PROSITE" id="PS51072">
    <property type="entry name" value="MHD"/>
    <property type="match status" value="1"/>
</dbReference>
<feature type="domain" description="MHD" evidence="3">
    <location>
        <begin position="1052"/>
        <end position="1328"/>
    </location>
</feature>
<feature type="compositionally biased region" description="Low complexity" evidence="1">
    <location>
        <begin position="919"/>
        <end position="932"/>
    </location>
</feature>
<dbReference type="InterPro" id="IPR027267">
    <property type="entry name" value="AH/BAR_dom_sf"/>
</dbReference>
<feature type="region of interest" description="Disordered" evidence="1">
    <location>
        <begin position="342"/>
        <end position="455"/>
    </location>
</feature>
<protein>
    <recommendedName>
        <fullName evidence="3">MHD domain-containing protein</fullName>
    </recommendedName>
</protein>
<evidence type="ECO:0000313" key="4">
    <source>
        <dbReference type="EMBL" id="PIA14270.1"/>
    </source>
</evidence>
<feature type="region of interest" description="Disordered" evidence="1">
    <location>
        <begin position="863"/>
        <end position="951"/>
    </location>
</feature>
<gene>
    <name evidence="4" type="ORF">COEREDRAFT_10625</name>
</gene>
<keyword evidence="2" id="KW-0732">Signal</keyword>
<feature type="compositionally biased region" description="Polar residues" evidence="1">
    <location>
        <begin position="806"/>
        <end position="816"/>
    </location>
</feature>
<dbReference type="InterPro" id="IPR018808">
    <property type="entry name" value="Muniscin_C"/>
</dbReference>
<dbReference type="OrthoDB" id="5593455at2759"/>
<dbReference type="InterPro" id="IPR028565">
    <property type="entry name" value="MHD"/>
</dbReference>
<proteinExistence type="predicted"/>
<feature type="region of interest" description="Disordered" evidence="1">
    <location>
        <begin position="502"/>
        <end position="542"/>
    </location>
</feature>
<dbReference type="SUPFAM" id="SSF103657">
    <property type="entry name" value="BAR/IMD domain-like"/>
    <property type="match status" value="1"/>
</dbReference>
<feature type="compositionally biased region" description="Low complexity" evidence="1">
    <location>
        <begin position="424"/>
        <end position="447"/>
    </location>
</feature>
<dbReference type="Pfam" id="PF10291">
    <property type="entry name" value="muHD"/>
    <property type="match status" value="1"/>
</dbReference>
<name>A0A2G5B5K7_COERN</name>
<feature type="region of interest" description="Disordered" evidence="1">
    <location>
        <begin position="758"/>
        <end position="845"/>
    </location>
</feature>
<dbReference type="Proteomes" id="UP000242474">
    <property type="component" value="Unassembled WGS sequence"/>
</dbReference>
<dbReference type="EMBL" id="KZ303520">
    <property type="protein sequence ID" value="PIA14270.1"/>
    <property type="molecule type" value="Genomic_DNA"/>
</dbReference>
<reference evidence="4 5" key="1">
    <citation type="journal article" date="2015" name="Genome Biol. Evol.">
        <title>Phylogenomic analyses indicate that early fungi evolved digesting cell walls of algal ancestors of land plants.</title>
        <authorList>
            <person name="Chang Y."/>
            <person name="Wang S."/>
            <person name="Sekimoto S."/>
            <person name="Aerts A.L."/>
            <person name="Choi C."/>
            <person name="Clum A."/>
            <person name="LaButti K.M."/>
            <person name="Lindquist E.A."/>
            <person name="Yee Ngan C."/>
            <person name="Ohm R.A."/>
            <person name="Salamov A.A."/>
            <person name="Grigoriev I.V."/>
            <person name="Spatafora J.W."/>
            <person name="Berbee M.L."/>
        </authorList>
    </citation>
    <scope>NUCLEOTIDE SEQUENCE [LARGE SCALE GENOMIC DNA]</scope>
    <source>
        <strain evidence="4 5">NRRL 1564</strain>
    </source>
</reference>
<organism evidence="4 5">
    <name type="scientific">Coemansia reversa (strain ATCC 12441 / NRRL 1564)</name>
    <dbReference type="NCBI Taxonomy" id="763665"/>
    <lineage>
        <taxon>Eukaryota</taxon>
        <taxon>Fungi</taxon>
        <taxon>Fungi incertae sedis</taxon>
        <taxon>Zoopagomycota</taxon>
        <taxon>Kickxellomycotina</taxon>
        <taxon>Kickxellomycetes</taxon>
        <taxon>Kickxellales</taxon>
        <taxon>Kickxellaceae</taxon>
        <taxon>Coemansia</taxon>
    </lineage>
</organism>
<feature type="region of interest" description="Disordered" evidence="1">
    <location>
        <begin position="1328"/>
        <end position="1352"/>
    </location>
</feature>
<feature type="compositionally biased region" description="Polar residues" evidence="1">
    <location>
        <begin position="863"/>
        <end position="873"/>
    </location>
</feature>
<accession>A0A2G5B5K7</accession>
<feature type="region of interest" description="Disordered" evidence="1">
    <location>
        <begin position="609"/>
        <end position="664"/>
    </location>
</feature>
<evidence type="ECO:0000259" key="3">
    <source>
        <dbReference type="PROSITE" id="PS51072"/>
    </source>
</evidence>
<feature type="chain" id="PRO_5013761060" description="MHD domain-containing protein" evidence="2">
    <location>
        <begin position="17"/>
        <end position="1371"/>
    </location>
</feature>